<dbReference type="Proteomes" id="UP000507470">
    <property type="component" value="Unassembled WGS sequence"/>
</dbReference>
<dbReference type="Gene3D" id="3.40.50.10140">
    <property type="entry name" value="Toll/interleukin-1 receptor homology (TIR) domain"/>
    <property type="match status" value="1"/>
</dbReference>
<evidence type="ECO:0000313" key="3">
    <source>
        <dbReference type="Proteomes" id="UP000507470"/>
    </source>
</evidence>
<gene>
    <name evidence="2" type="ORF">MCOR_7162</name>
</gene>
<proteinExistence type="predicted"/>
<name>A0A6J8AG56_MYTCO</name>
<dbReference type="GO" id="GO:0007165">
    <property type="term" value="P:signal transduction"/>
    <property type="evidence" value="ECO:0007669"/>
    <property type="project" value="InterPro"/>
</dbReference>
<dbReference type="OrthoDB" id="6107924at2759"/>
<dbReference type="SUPFAM" id="SSF52200">
    <property type="entry name" value="Toll/Interleukin receptor TIR domain"/>
    <property type="match status" value="1"/>
</dbReference>
<dbReference type="Pfam" id="PF01582">
    <property type="entry name" value="TIR"/>
    <property type="match status" value="1"/>
</dbReference>
<feature type="domain" description="TIR" evidence="1">
    <location>
        <begin position="19"/>
        <end position="160"/>
    </location>
</feature>
<evidence type="ECO:0000313" key="2">
    <source>
        <dbReference type="EMBL" id="CAC5367129.1"/>
    </source>
</evidence>
<dbReference type="InterPro" id="IPR035897">
    <property type="entry name" value="Toll_tir_struct_dom_sf"/>
</dbReference>
<evidence type="ECO:0000259" key="1">
    <source>
        <dbReference type="PROSITE" id="PS50104"/>
    </source>
</evidence>
<dbReference type="InterPro" id="IPR000157">
    <property type="entry name" value="TIR_dom"/>
</dbReference>
<reference evidence="2 3" key="1">
    <citation type="submission" date="2020-06" db="EMBL/GenBank/DDBJ databases">
        <authorList>
            <person name="Li R."/>
            <person name="Bekaert M."/>
        </authorList>
    </citation>
    <scope>NUCLEOTIDE SEQUENCE [LARGE SCALE GENOMIC DNA]</scope>
    <source>
        <strain evidence="3">wild</strain>
    </source>
</reference>
<dbReference type="EMBL" id="CACVKT020001354">
    <property type="protein sequence ID" value="CAC5367129.1"/>
    <property type="molecule type" value="Genomic_DNA"/>
</dbReference>
<dbReference type="PROSITE" id="PS50104">
    <property type="entry name" value="TIR"/>
    <property type="match status" value="1"/>
</dbReference>
<dbReference type="AlphaFoldDB" id="A0A6J8AG56"/>
<organism evidence="2 3">
    <name type="scientific">Mytilus coruscus</name>
    <name type="common">Sea mussel</name>
    <dbReference type="NCBI Taxonomy" id="42192"/>
    <lineage>
        <taxon>Eukaryota</taxon>
        <taxon>Metazoa</taxon>
        <taxon>Spiralia</taxon>
        <taxon>Lophotrochozoa</taxon>
        <taxon>Mollusca</taxon>
        <taxon>Bivalvia</taxon>
        <taxon>Autobranchia</taxon>
        <taxon>Pteriomorphia</taxon>
        <taxon>Mytilida</taxon>
        <taxon>Mytiloidea</taxon>
        <taxon>Mytilidae</taxon>
        <taxon>Mytilinae</taxon>
        <taxon>Mytilus</taxon>
    </lineage>
</organism>
<keyword evidence="3" id="KW-1185">Reference proteome</keyword>
<protein>
    <recommendedName>
        <fullName evidence="1">TIR domain-containing protein</fullName>
    </recommendedName>
</protein>
<accession>A0A6J8AG56</accession>
<sequence length="205" mass="24723">MTRTFLKYFKGIVVPSEAYAYDIYISCNENDVYLRHWLTSSFVPFLEEENLRVFLPYRDCQIGRLREEETIDIMSTSLNFVIFLCEDCESSTEMWIKKERKYAWYIYRYDISREIIVINYDMLECKDVTNKYLRAFLKMHNFMNFSKKDKLIKEEVYSSLQHDDEVVFGKKFCNGRDSNVYTDIKMKNLNIKHDNNLKDSLNVQL</sequence>